<comment type="similarity">
    <text evidence="1">Belongs to the PhoH family.</text>
</comment>
<organism evidence="6 7">
    <name type="scientific">Porphyromonas cangingivalis</name>
    <dbReference type="NCBI Taxonomy" id="36874"/>
    <lineage>
        <taxon>Bacteria</taxon>
        <taxon>Pseudomonadati</taxon>
        <taxon>Bacteroidota</taxon>
        <taxon>Bacteroidia</taxon>
        <taxon>Bacteroidales</taxon>
        <taxon>Porphyromonadaceae</taxon>
        <taxon>Porphyromonas</taxon>
    </lineage>
</organism>
<dbReference type="Proteomes" id="UP000189956">
    <property type="component" value="Unassembled WGS sequence"/>
</dbReference>
<evidence type="ECO:0000313" key="6">
    <source>
        <dbReference type="EMBL" id="SJZ47843.1"/>
    </source>
</evidence>
<dbReference type="Pfam" id="PF02562">
    <property type="entry name" value="PhoH"/>
    <property type="match status" value="1"/>
</dbReference>
<name>A0A1T4KZQ0_PORCN</name>
<dbReference type="SUPFAM" id="SSF88723">
    <property type="entry name" value="PIN domain-like"/>
    <property type="match status" value="1"/>
</dbReference>
<gene>
    <name evidence="6" type="ORF">SAMN02745205_00940</name>
</gene>
<feature type="domain" description="PIN" evidence="5">
    <location>
        <begin position="17"/>
        <end position="146"/>
    </location>
</feature>
<evidence type="ECO:0000256" key="1">
    <source>
        <dbReference type="ARBA" id="ARBA00010393"/>
    </source>
</evidence>
<dbReference type="Gene3D" id="3.40.50.300">
    <property type="entry name" value="P-loop containing nucleotide triphosphate hydrolases"/>
    <property type="match status" value="1"/>
</dbReference>
<dbReference type="SUPFAM" id="SSF52540">
    <property type="entry name" value="P-loop containing nucleoside triphosphate hydrolases"/>
    <property type="match status" value="1"/>
</dbReference>
<dbReference type="InterPro" id="IPR003714">
    <property type="entry name" value="PhoH"/>
</dbReference>
<sequence length="453" mass="50134">MPSGLSTNEYSVAMAKKNYVLDTNVILHEYRCIQKFQDNDLFVPITVLEELDRFKKGSEEIHFNARAFARLLDEKASGKLLTDGVVINEDGGRLSILTNGLFDKRVKAAFAGDTADHRILSAALTLADRDHSIPTILVTKDVNLRIKALALGLRAEDYTSDKVVDTSIITGEFREVEGIPTDIIDEIYKAKGEGIELSRISLPFDPIPNQTFILDSGQSSVLARIDPQKERVRAVEKKTLSGITPRNAEQAFAFDVLTDPDISLIALTGTAGTGKTLLALAAALSMVDDYQHIYLARPIVSLANKDIGFLPGDYKQKVQPYMQPLFDNLNVIKAQLGNPMRVREIDALLTDEKLVIEALAYIRGRSLANVVCIVDESQNLTPQEIKTIITRAGENAKMIFTGDVHQIDSPYLDARSNGLAYMIERMRGEDFFAHVNLVQGERSRLSDIAAKKL</sequence>
<dbReference type="SMART" id="SM00670">
    <property type="entry name" value="PINc"/>
    <property type="match status" value="1"/>
</dbReference>
<evidence type="ECO:0000259" key="5">
    <source>
        <dbReference type="SMART" id="SM00670"/>
    </source>
</evidence>
<dbReference type="PANTHER" id="PTHR30473:SF2">
    <property type="entry name" value="PIN DOMAIN-CONTAINING PROTEIN"/>
    <property type="match status" value="1"/>
</dbReference>
<dbReference type="PANTHER" id="PTHR30473">
    <property type="entry name" value="PROTEIN PHOH"/>
    <property type="match status" value="1"/>
</dbReference>
<dbReference type="AlphaFoldDB" id="A0A1T4KZQ0"/>
<dbReference type="InterPro" id="IPR029060">
    <property type="entry name" value="PIN-like_dom_sf"/>
</dbReference>
<dbReference type="Gene3D" id="3.40.50.1010">
    <property type="entry name" value="5'-nuclease"/>
    <property type="match status" value="1"/>
</dbReference>
<dbReference type="EMBL" id="FUWL01000006">
    <property type="protein sequence ID" value="SJZ47843.1"/>
    <property type="molecule type" value="Genomic_DNA"/>
</dbReference>
<proteinExistence type="inferred from homology"/>
<dbReference type="InterPro" id="IPR027417">
    <property type="entry name" value="P-loop_NTPase"/>
</dbReference>
<evidence type="ECO:0000256" key="4">
    <source>
        <dbReference type="ARBA" id="ARBA00046345"/>
    </source>
</evidence>
<evidence type="ECO:0000256" key="3">
    <source>
        <dbReference type="ARBA" id="ARBA00022840"/>
    </source>
</evidence>
<dbReference type="Pfam" id="PF13638">
    <property type="entry name" value="PIN_4"/>
    <property type="match status" value="1"/>
</dbReference>
<dbReference type="CDD" id="cd09883">
    <property type="entry name" value="PIN_VapC_PhoHL-ATPase"/>
    <property type="match status" value="1"/>
</dbReference>
<protein>
    <submittedName>
        <fullName evidence="6">PhoH-like ATPase</fullName>
    </submittedName>
</protein>
<dbReference type="GO" id="GO:0005524">
    <property type="term" value="F:ATP binding"/>
    <property type="evidence" value="ECO:0007669"/>
    <property type="project" value="UniProtKB-KW"/>
</dbReference>
<keyword evidence="2" id="KW-0547">Nucleotide-binding</keyword>
<dbReference type="InterPro" id="IPR051451">
    <property type="entry name" value="PhoH2-like"/>
</dbReference>
<comment type="similarity">
    <text evidence="4">In the N-terminal section; belongs to the PINc/VapC protein family.</text>
</comment>
<reference evidence="6 7" key="1">
    <citation type="submission" date="2017-02" db="EMBL/GenBank/DDBJ databases">
        <authorList>
            <person name="Peterson S.W."/>
        </authorList>
    </citation>
    <scope>NUCLEOTIDE SEQUENCE [LARGE SCALE GENOMIC DNA]</scope>
    <source>
        <strain evidence="6 7">ATCC 700135</strain>
    </source>
</reference>
<keyword evidence="3" id="KW-0067">ATP-binding</keyword>
<dbReference type="InterPro" id="IPR002716">
    <property type="entry name" value="PIN_dom"/>
</dbReference>
<evidence type="ECO:0000256" key="2">
    <source>
        <dbReference type="ARBA" id="ARBA00022741"/>
    </source>
</evidence>
<accession>A0A1T4KZQ0</accession>
<dbReference type="GO" id="GO:0005829">
    <property type="term" value="C:cytosol"/>
    <property type="evidence" value="ECO:0007669"/>
    <property type="project" value="TreeGrafter"/>
</dbReference>
<evidence type="ECO:0000313" key="7">
    <source>
        <dbReference type="Proteomes" id="UP000189956"/>
    </source>
</evidence>
<dbReference type="FunFam" id="3.40.50.300:FF:000013">
    <property type="entry name" value="PhoH family ATPase"/>
    <property type="match status" value="1"/>
</dbReference>